<evidence type="ECO:0000313" key="1">
    <source>
        <dbReference type="EMBL" id="KAK5046650.1"/>
    </source>
</evidence>
<dbReference type="RefSeq" id="XP_064702233.1">
    <property type="nucleotide sequence ID" value="XM_064850964.1"/>
</dbReference>
<accession>A0AAV9MYF5</accession>
<sequence length="217" mass="24807">MLAGVRSFADLYHVKCFEKIADLSRVEFLDRLQILTRSNYRFRGLSAKNVISGNYLLDGGAERLLLNWKAQRGRWIDKNAGEQPEPDISTAFSNLLRNSGSSSFTYEKVEGLGMHEYMLLTTMLAPFESDGPQDTDEWNLFTEYLPGDEDEDQLHEQHSLSSTLARWNNDVVRVIPKYSDGSPSWVWFACPYNFEQVHQMLALCTTAARYMGRGESD</sequence>
<keyword evidence="2" id="KW-1185">Reference proteome</keyword>
<reference evidence="1 2" key="1">
    <citation type="submission" date="2023-08" db="EMBL/GenBank/DDBJ databases">
        <title>Black Yeasts Isolated from many extreme environments.</title>
        <authorList>
            <person name="Coleine C."/>
            <person name="Stajich J.E."/>
            <person name="Selbmann L."/>
        </authorList>
    </citation>
    <scope>NUCLEOTIDE SEQUENCE [LARGE SCALE GENOMIC DNA]</scope>
    <source>
        <strain evidence="1 2">CCFEE 5792</strain>
    </source>
</reference>
<comment type="caution">
    <text evidence="1">The sequence shown here is derived from an EMBL/GenBank/DDBJ whole genome shotgun (WGS) entry which is preliminary data.</text>
</comment>
<protein>
    <submittedName>
        <fullName evidence="1">Uncharacterized protein</fullName>
    </submittedName>
</protein>
<gene>
    <name evidence="1" type="ORF">LTR84_007411</name>
</gene>
<dbReference type="GeneID" id="89975577"/>
<proteinExistence type="predicted"/>
<dbReference type="EMBL" id="JAVRRD010000029">
    <property type="protein sequence ID" value="KAK5046650.1"/>
    <property type="molecule type" value="Genomic_DNA"/>
</dbReference>
<name>A0AAV9MYF5_9EURO</name>
<dbReference type="Proteomes" id="UP001358417">
    <property type="component" value="Unassembled WGS sequence"/>
</dbReference>
<dbReference type="AlphaFoldDB" id="A0AAV9MYF5"/>
<organism evidence="1 2">
    <name type="scientific">Exophiala bonariae</name>
    <dbReference type="NCBI Taxonomy" id="1690606"/>
    <lineage>
        <taxon>Eukaryota</taxon>
        <taxon>Fungi</taxon>
        <taxon>Dikarya</taxon>
        <taxon>Ascomycota</taxon>
        <taxon>Pezizomycotina</taxon>
        <taxon>Eurotiomycetes</taxon>
        <taxon>Chaetothyriomycetidae</taxon>
        <taxon>Chaetothyriales</taxon>
        <taxon>Herpotrichiellaceae</taxon>
        <taxon>Exophiala</taxon>
    </lineage>
</organism>
<evidence type="ECO:0000313" key="2">
    <source>
        <dbReference type="Proteomes" id="UP001358417"/>
    </source>
</evidence>